<keyword evidence="1" id="KW-0472">Membrane</keyword>
<evidence type="ECO:0000313" key="3">
    <source>
        <dbReference type="Proteomes" id="UP000198651"/>
    </source>
</evidence>
<dbReference type="STRING" id="1561003.Ark11_1258"/>
<feature type="transmembrane region" description="Helical" evidence="1">
    <location>
        <begin position="29"/>
        <end position="50"/>
    </location>
</feature>
<gene>
    <name evidence="2" type="ORF">Ark11_1258</name>
</gene>
<proteinExistence type="predicted"/>
<sequence length="135" mass="15649">MFLLGLISFLLLFCATISGFLLFTGAFFLWFFFLAVMGSFLLLTSAVVFLGLHWILFLLSCGIFVIFLWFVYFFRDHTDPKSRELLRKFLIFFAIFSAVLCVISCAFVFSSSHSEKIVTHEYVYLPTQSRDVVFL</sequence>
<reference evidence="3" key="1">
    <citation type="submission" date="2015-11" db="EMBL/GenBank/DDBJ databases">
        <authorList>
            <person name="Seth-Smith H.M.B."/>
        </authorList>
    </citation>
    <scope>NUCLEOTIDE SEQUENCE [LARGE SCALE GENOMIC DNA]</scope>
    <source>
        <strain evidence="3">2013Ark11</strain>
    </source>
</reference>
<dbReference type="AlphaFoldDB" id="A0A0S4M4B6"/>
<organism evidence="2 3">
    <name type="scientific">Candidatus Ichthyocystis hellenicum</name>
    <dbReference type="NCBI Taxonomy" id="1561003"/>
    <lineage>
        <taxon>Bacteria</taxon>
        <taxon>Pseudomonadati</taxon>
        <taxon>Pseudomonadota</taxon>
        <taxon>Betaproteobacteria</taxon>
        <taxon>Burkholderiales</taxon>
        <taxon>Candidatus Ichthyocystis</taxon>
    </lineage>
</organism>
<evidence type="ECO:0000313" key="2">
    <source>
        <dbReference type="EMBL" id="CUT18064.1"/>
    </source>
</evidence>
<accession>A0A0S4M4B6</accession>
<evidence type="ECO:0000256" key="1">
    <source>
        <dbReference type="SAM" id="Phobius"/>
    </source>
</evidence>
<feature type="transmembrane region" description="Helical" evidence="1">
    <location>
        <begin position="89"/>
        <end position="109"/>
    </location>
</feature>
<dbReference type="EMBL" id="LN906597">
    <property type="protein sequence ID" value="CUT18064.1"/>
    <property type="molecule type" value="Genomic_DNA"/>
</dbReference>
<keyword evidence="1" id="KW-1133">Transmembrane helix</keyword>
<name>A0A0S4M4B6_9BURK</name>
<keyword evidence="3" id="KW-1185">Reference proteome</keyword>
<feature type="transmembrane region" description="Helical" evidence="1">
    <location>
        <begin position="55"/>
        <end position="74"/>
    </location>
</feature>
<protein>
    <submittedName>
        <fullName evidence="2">Putative membrane protein</fullName>
    </submittedName>
</protein>
<dbReference type="Proteomes" id="UP000198651">
    <property type="component" value="Chromosome I"/>
</dbReference>
<keyword evidence="1" id="KW-0812">Transmembrane</keyword>